<keyword evidence="6" id="KW-0472">Membrane</keyword>
<feature type="region of interest" description="Disordered" evidence="5">
    <location>
        <begin position="1"/>
        <end position="21"/>
    </location>
</feature>
<organism evidence="8 9">
    <name type="scientific">Nocardioides lentus</name>
    <dbReference type="NCBI Taxonomy" id="338077"/>
    <lineage>
        <taxon>Bacteria</taxon>
        <taxon>Bacillati</taxon>
        <taxon>Actinomycetota</taxon>
        <taxon>Actinomycetes</taxon>
        <taxon>Propionibacteriales</taxon>
        <taxon>Nocardioidaceae</taxon>
        <taxon>Nocardioides</taxon>
    </lineage>
</organism>
<comment type="caution">
    <text evidence="8">The sequence shown here is derived from an EMBL/GenBank/DDBJ whole genome shotgun (WGS) entry which is preliminary data.</text>
</comment>
<reference evidence="8 9" key="1">
    <citation type="journal article" date="2019" name="Int. J. Syst. Evol. Microbiol.">
        <title>The Global Catalogue of Microorganisms (GCM) 10K type strain sequencing project: providing services to taxonomists for standard genome sequencing and annotation.</title>
        <authorList>
            <consortium name="The Broad Institute Genomics Platform"/>
            <consortium name="The Broad Institute Genome Sequencing Center for Infectious Disease"/>
            <person name="Wu L."/>
            <person name="Ma J."/>
        </authorList>
    </citation>
    <scope>NUCLEOTIDE SEQUENCE [LARGE SCALE GENOMIC DNA]</scope>
    <source>
        <strain evidence="8 9">JCM 14046</strain>
    </source>
</reference>
<keyword evidence="3" id="KW-0378">Hydrolase</keyword>
<feature type="domain" description="Sulfatase N-terminal" evidence="7">
    <location>
        <begin position="84"/>
        <end position="414"/>
    </location>
</feature>
<dbReference type="PROSITE" id="PS00149">
    <property type="entry name" value="SULFATASE_2"/>
    <property type="match status" value="1"/>
</dbReference>
<dbReference type="Proteomes" id="UP001501612">
    <property type="component" value="Unassembled WGS sequence"/>
</dbReference>
<dbReference type="InterPro" id="IPR017850">
    <property type="entry name" value="Alkaline_phosphatase_core_sf"/>
</dbReference>
<evidence type="ECO:0000313" key="8">
    <source>
        <dbReference type="EMBL" id="GAA1923601.1"/>
    </source>
</evidence>
<keyword evidence="2" id="KW-0732">Signal</keyword>
<feature type="compositionally biased region" description="Polar residues" evidence="5">
    <location>
        <begin position="291"/>
        <end position="304"/>
    </location>
</feature>
<accession>A0ABN2PJP2</accession>
<dbReference type="InterPro" id="IPR024607">
    <property type="entry name" value="Sulfatase_CS"/>
</dbReference>
<dbReference type="RefSeq" id="WP_344008022.1">
    <property type="nucleotide sequence ID" value="NZ_BAAAMY010000006.1"/>
</dbReference>
<evidence type="ECO:0000256" key="2">
    <source>
        <dbReference type="ARBA" id="ARBA00022729"/>
    </source>
</evidence>
<feature type="transmembrane region" description="Helical" evidence="6">
    <location>
        <begin position="30"/>
        <end position="48"/>
    </location>
</feature>
<dbReference type="PANTHER" id="PTHR43108:SF8">
    <property type="entry name" value="SD21168P"/>
    <property type="match status" value="1"/>
</dbReference>
<sequence>MGPITAATDHREDAADSDPRQQRRRGLLRGLLHGLVVVAIVAGLLAALRGGGGGDEEDGVRVVPQFPRAAQVDLAERRAGRDRPNVVFVLTDDQNVDELEHMPRTRRLLVDRGTSFDAAISPHPLCCPARAELLTGQYGQNNGVRHNGGPHGGDQALDPAYPTLPERFAAAGYATGLVGKYLNGYQPEADAPEPGWDLWQPLVRGVYSYDRYTYAGEERSWADDEVPYVTTSIARRTDDAVRELAAGDDPFLLFSWHVAPHYKPKGKVHAPPPSLPRDRRKYRDLPAPSLTKPNYNQAEVSDQPQPIRKRPVMKDAKNERMYRARVRSLLAVDRSVASLVRTLRETGELADTYLVFASDNGHALGEHRLFGKNVLVDEIMDVPVVVRGPGVPAGATSSVPATLVDLPATLLDLAAIDDTTGLDGQSLLAPALGRDVEFRDTTLVQTGGRQLDGWQYRGVQTPGWLYAVNAHTGDGLLYDRRRDPWQLHNRFADPAYAGVVRELEARASRLRVCEGPGCNLRFGDDPAPPAGG</sequence>
<keyword evidence="9" id="KW-1185">Reference proteome</keyword>
<evidence type="ECO:0000259" key="7">
    <source>
        <dbReference type="Pfam" id="PF00884"/>
    </source>
</evidence>
<gene>
    <name evidence="8" type="ORF">GCM10009737_26550</name>
</gene>
<proteinExistence type="inferred from homology"/>
<feature type="region of interest" description="Disordered" evidence="5">
    <location>
        <begin position="264"/>
        <end position="304"/>
    </location>
</feature>
<dbReference type="EMBL" id="BAAAMY010000006">
    <property type="protein sequence ID" value="GAA1923601.1"/>
    <property type="molecule type" value="Genomic_DNA"/>
</dbReference>
<dbReference type="PROSITE" id="PS00523">
    <property type="entry name" value="SULFATASE_1"/>
    <property type="match status" value="1"/>
</dbReference>
<dbReference type="Gene3D" id="3.40.720.10">
    <property type="entry name" value="Alkaline Phosphatase, subunit A"/>
    <property type="match status" value="1"/>
</dbReference>
<dbReference type="Pfam" id="PF00884">
    <property type="entry name" value="Sulfatase"/>
    <property type="match status" value="1"/>
</dbReference>
<evidence type="ECO:0000256" key="1">
    <source>
        <dbReference type="ARBA" id="ARBA00008779"/>
    </source>
</evidence>
<feature type="compositionally biased region" description="Basic and acidic residues" evidence="5">
    <location>
        <begin position="8"/>
        <end position="21"/>
    </location>
</feature>
<evidence type="ECO:0000256" key="3">
    <source>
        <dbReference type="ARBA" id="ARBA00022801"/>
    </source>
</evidence>
<keyword evidence="6" id="KW-0812">Transmembrane</keyword>
<evidence type="ECO:0000313" key="9">
    <source>
        <dbReference type="Proteomes" id="UP001501612"/>
    </source>
</evidence>
<evidence type="ECO:0000256" key="4">
    <source>
        <dbReference type="ARBA" id="ARBA00023180"/>
    </source>
</evidence>
<keyword evidence="4" id="KW-0325">Glycoprotein</keyword>
<dbReference type="PANTHER" id="PTHR43108">
    <property type="entry name" value="N-ACETYLGLUCOSAMINE-6-SULFATASE FAMILY MEMBER"/>
    <property type="match status" value="1"/>
</dbReference>
<name>A0ABN2PJP2_9ACTN</name>
<dbReference type="SUPFAM" id="SSF53649">
    <property type="entry name" value="Alkaline phosphatase-like"/>
    <property type="match status" value="1"/>
</dbReference>
<evidence type="ECO:0000256" key="5">
    <source>
        <dbReference type="SAM" id="MobiDB-lite"/>
    </source>
</evidence>
<comment type="similarity">
    <text evidence="1">Belongs to the sulfatase family.</text>
</comment>
<protein>
    <recommendedName>
        <fullName evidence="7">Sulfatase N-terminal domain-containing protein</fullName>
    </recommendedName>
</protein>
<keyword evidence="6" id="KW-1133">Transmembrane helix</keyword>
<dbReference type="InterPro" id="IPR000917">
    <property type="entry name" value="Sulfatase_N"/>
</dbReference>
<evidence type="ECO:0000256" key="6">
    <source>
        <dbReference type="SAM" id="Phobius"/>
    </source>
</evidence>